<comment type="function">
    <text evidence="6">VIP is a neuropeptide involved in a diverse array of physiological processes through activating the PACAP subfamily of class B1 G protein-coupled receptors: VIP receptor 1 (VPR1) and VIP receptor 2 (VPR2). Abundantly expressed throughout the CNS and peripheral nervous systems where they primarily exert neuroprotective and immune modulatory roles. Also causes vasodilation, lowers arterial blood pressure, stimulates myocardial contractility, increases glycogenolysis and relaxes the smooth muscle of trachea, stomach and gall bladder.</text>
</comment>
<dbReference type="GO" id="GO:0007189">
    <property type="term" value="P:adenylate cyclase-activating G protein-coupled receptor signaling pathway"/>
    <property type="evidence" value="ECO:0007669"/>
    <property type="project" value="TreeGrafter"/>
</dbReference>
<evidence type="ECO:0000256" key="7">
    <source>
        <dbReference type="SAM" id="SignalP"/>
    </source>
</evidence>
<organism evidence="9">
    <name type="scientific">Desmognathus ocoee</name>
    <name type="common">Ocoee salamander</name>
    <dbReference type="NCBI Taxonomy" id="179530"/>
    <lineage>
        <taxon>Eukaryota</taxon>
        <taxon>Metazoa</taxon>
        <taxon>Chordata</taxon>
        <taxon>Craniata</taxon>
        <taxon>Vertebrata</taxon>
        <taxon>Euteleostomi</taxon>
        <taxon>Amphibia</taxon>
        <taxon>Batrachia</taxon>
        <taxon>Caudata</taxon>
        <taxon>Salamandroidea</taxon>
        <taxon>Plethodontidae</taxon>
        <taxon>Plethodontinae</taxon>
        <taxon>Desmognathus</taxon>
    </lineage>
</organism>
<evidence type="ECO:0000256" key="2">
    <source>
        <dbReference type="ARBA" id="ARBA00008369"/>
    </source>
</evidence>
<dbReference type="SMART" id="SM00070">
    <property type="entry name" value="GLUCA"/>
    <property type="match status" value="2"/>
</dbReference>
<feature type="chain" id="PRO_5005204626" evidence="7">
    <location>
        <begin position="23"/>
        <end position="130"/>
    </location>
</feature>
<dbReference type="GO" id="GO:0005576">
    <property type="term" value="C:extracellular region"/>
    <property type="evidence" value="ECO:0007669"/>
    <property type="project" value="UniProtKB-SubCell"/>
</dbReference>
<dbReference type="GO" id="GO:0043005">
    <property type="term" value="C:neuron projection"/>
    <property type="evidence" value="ECO:0007669"/>
    <property type="project" value="TreeGrafter"/>
</dbReference>
<accession>A0A0H4AEA6</accession>
<dbReference type="EMBL" id="KP410993">
    <property type="protein sequence ID" value="AKN46147.1"/>
    <property type="molecule type" value="mRNA"/>
</dbReference>
<dbReference type="PANTHER" id="PTHR11213:SF5">
    <property type="entry name" value="VIP PEPTIDES"/>
    <property type="match status" value="1"/>
</dbReference>
<dbReference type="PANTHER" id="PTHR11213">
    <property type="entry name" value="GLUCAGON-FAMILY NEUROPEPTIDE"/>
    <property type="match status" value="1"/>
</dbReference>
<protein>
    <submittedName>
        <fullName evidence="9">VIP-like peptide isoform 6 VLP6</fullName>
    </submittedName>
</protein>
<feature type="signal peptide" evidence="7">
    <location>
        <begin position="1"/>
        <end position="22"/>
    </location>
</feature>
<keyword evidence="3" id="KW-0964">Secreted</keyword>
<evidence type="ECO:0000256" key="6">
    <source>
        <dbReference type="ARBA" id="ARBA00049976"/>
    </source>
</evidence>
<dbReference type="AlphaFoldDB" id="A0A0H4AEA6"/>
<dbReference type="InterPro" id="IPR000532">
    <property type="entry name" value="Glucagon_GIP_secretin_VIP"/>
</dbReference>
<comment type="similarity">
    <text evidence="2">Belongs to the glucagon family.</text>
</comment>
<keyword evidence="4" id="KW-0372">Hormone</keyword>
<sequence>MQQMSIYLFLLGFISLYLWAQASPTSEEDSAWSNNVLEEEMPTIKRHVDGLFTHSYSRYRNKMAILKYLKSVLPGTKSNNVLEEEMPTIKRHVDGLFTHSYSRYRNKMAILKYLKSVLPGTKSEVKKPKA</sequence>
<dbReference type="InterPro" id="IPR046963">
    <property type="entry name" value="VIP/GHRH-like"/>
</dbReference>
<comment type="subcellular location">
    <subcellularLocation>
        <location evidence="1">Secreted</location>
    </subcellularLocation>
</comment>
<feature type="domain" description="Glucagon / GIP / secretin / VIP family" evidence="8">
    <location>
        <begin position="92"/>
        <end position="118"/>
    </location>
</feature>
<evidence type="ECO:0000256" key="4">
    <source>
        <dbReference type="ARBA" id="ARBA00022702"/>
    </source>
</evidence>
<dbReference type="GO" id="GO:0048242">
    <property type="term" value="P:epinephrine secretion"/>
    <property type="evidence" value="ECO:0007669"/>
    <property type="project" value="TreeGrafter"/>
</dbReference>
<evidence type="ECO:0000256" key="1">
    <source>
        <dbReference type="ARBA" id="ARBA00004613"/>
    </source>
</evidence>
<keyword evidence="7" id="KW-0732">Signal</keyword>
<keyword evidence="5" id="KW-0027">Amidation</keyword>
<evidence type="ECO:0000259" key="8">
    <source>
        <dbReference type="SMART" id="SM00070"/>
    </source>
</evidence>
<feature type="domain" description="Glucagon / GIP / secretin / VIP family" evidence="8">
    <location>
        <begin position="47"/>
        <end position="73"/>
    </location>
</feature>
<dbReference type="GO" id="GO:0032880">
    <property type="term" value="P:regulation of protein localization"/>
    <property type="evidence" value="ECO:0007669"/>
    <property type="project" value="TreeGrafter"/>
</dbReference>
<proteinExistence type="evidence at transcript level"/>
<dbReference type="GO" id="GO:0051428">
    <property type="term" value="F:peptide hormone receptor binding"/>
    <property type="evidence" value="ECO:0007669"/>
    <property type="project" value="TreeGrafter"/>
</dbReference>
<evidence type="ECO:0000256" key="5">
    <source>
        <dbReference type="ARBA" id="ARBA00022815"/>
    </source>
</evidence>
<reference evidence="9" key="1">
    <citation type="submission" date="2015-01" db="EMBL/GenBank/DDBJ databases">
        <title>Co-option and evolution of non-olfactory courtship pheromones in a terrestrial salamander.</title>
        <authorList>
            <person name="Doty K.A."/>
            <person name="Wilburn D.B."/>
            <person name="Bowen K.E."/>
            <person name="Feldhoff P.W."/>
            <person name="Feldhoff R.C."/>
        </authorList>
    </citation>
    <scope>NUCLEOTIDE SEQUENCE</scope>
</reference>
<name>A0A0H4AEA6_9SALA</name>
<dbReference type="GO" id="GO:0005184">
    <property type="term" value="F:neuropeptide hormone activity"/>
    <property type="evidence" value="ECO:0007669"/>
    <property type="project" value="InterPro"/>
</dbReference>
<evidence type="ECO:0000313" key="9">
    <source>
        <dbReference type="EMBL" id="AKN46147.1"/>
    </source>
</evidence>
<evidence type="ECO:0000256" key="3">
    <source>
        <dbReference type="ARBA" id="ARBA00022525"/>
    </source>
</evidence>